<dbReference type="Gene3D" id="3.90.1140.10">
    <property type="entry name" value="Cyclic phosphodiesterase"/>
    <property type="match status" value="1"/>
</dbReference>
<dbReference type="InterPro" id="IPR009097">
    <property type="entry name" value="Cyclic_Pdiesterase"/>
</dbReference>
<proteinExistence type="predicted"/>
<dbReference type="PANTHER" id="PTHR37474">
    <property type="entry name" value="RNA LIGASE/CYCLIC NUCLEOTIDE PHOSPHODIESTERASE"/>
    <property type="match status" value="1"/>
</dbReference>
<feature type="region of interest" description="Disordered" evidence="1">
    <location>
        <begin position="312"/>
        <end position="353"/>
    </location>
</feature>
<feature type="region of interest" description="Disordered" evidence="1">
    <location>
        <begin position="1"/>
        <end position="37"/>
    </location>
</feature>
<dbReference type="Gene3D" id="3.10.490.10">
    <property type="entry name" value="Gamma-glutamyl cyclotransferase-like"/>
    <property type="match status" value="1"/>
</dbReference>
<dbReference type="Proteomes" id="UP000247498">
    <property type="component" value="Unassembled WGS sequence"/>
</dbReference>
<dbReference type="OrthoDB" id="2011727at2759"/>
<gene>
    <name evidence="2" type="ORF">Rsub_07688</name>
</gene>
<reference evidence="2 3" key="1">
    <citation type="journal article" date="2018" name="Sci. Rep.">
        <title>Raphidocelis subcapitata (=Pseudokirchneriella subcapitata) provides an insight into genome evolution and environmental adaptations in the Sphaeropleales.</title>
        <authorList>
            <person name="Suzuki S."/>
            <person name="Yamaguchi H."/>
            <person name="Nakajima N."/>
            <person name="Kawachi M."/>
        </authorList>
    </citation>
    <scope>NUCLEOTIDE SEQUENCE [LARGE SCALE GENOMIC DNA]</scope>
    <source>
        <strain evidence="2 3">NIES-35</strain>
    </source>
</reference>
<dbReference type="CDD" id="cd06661">
    <property type="entry name" value="GGCT_like"/>
    <property type="match status" value="1"/>
</dbReference>
<dbReference type="Pfam" id="PF13563">
    <property type="entry name" value="2_5_RNA_ligase2"/>
    <property type="match status" value="1"/>
</dbReference>
<dbReference type="InterPro" id="IPR013024">
    <property type="entry name" value="GGCT-like"/>
</dbReference>
<keyword evidence="3" id="KW-1185">Reference proteome</keyword>
<feature type="compositionally biased region" description="Gly residues" evidence="1">
    <location>
        <begin position="328"/>
        <end position="353"/>
    </location>
</feature>
<dbReference type="AlphaFoldDB" id="A0A2V0P5F4"/>
<organism evidence="2 3">
    <name type="scientific">Raphidocelis subcapitata</name>
    <dbReference type="NCBI Taxonomy" id="307507"/>
    <lineage>
        <taxon>Eukaryota</taxon>
        <taxon>Viridiplantae</taxon>
        <taxon>Chlorophyta</taxon>
        <taxon>core chlorophytes</taxon>
        <taxon>Chlorophyceae</taxon>
        <taxon>CS clade</taxon>
        <taxon>Sphaeropleales</taxon>
        <taxon>Selenastraceae</taxon>
        <taxon>Raphidocelis</taxon>
    </lineage>
</organism>
<evidence type="ECO:0000256" key="1">
    <source>
        <dbReference type="SAM" id="MobiDB-lite"/>
    </source>
</evidence>
<evidence type="ECO:0000313" key="2">
    <source>
        <dbReference type="EMBL" id="GBF95104.1"/>
    </source>
</evidence>
<dbReference type="InParanoid" id="A0A2V0P5F4"/>
<protein>
    <recommendedName>
        <fullName evidence="4">Gamma-glutamylcyclotransferase</fullName>
    </recommendedName>
</protein>
<feature type="compositionally biased region" description="Low complexity" evidence="1">
    <location>
        <begin position="9"/>
        <end position="37"/>
    </location>
</feature>
<feature type="region of interest" description="Disordered" evidence="1">
    <location>
        <begin position="613"/>
        <end position="664"/>
    </location>
</feature>
<evidence type="ECO:0008006" key="4">
    <source>
        <dbReference type="Google" id="ProtNLM"/>
    </source>
</evidence>
<accession>A0A2V0P5F4</accession>
<dbReference type="EMBL" id="BDRX01000060">
    <property type="protein sequence ID" value="GBF95104.1"/>
    <property type="molecule type" value="Genomic_DNA"/>
</dbReference>
<dbReference type="PANTHER" id="PTHR37474:SF1">
    <property type="entry name" value="2'-5' RNA LIGASE FAMILY PROTEIN"/>
    <property type="match status" value="1"/>
</dbReference>
<name>A0A2V0P5F4_9CHLO</name>
<dbReference type="SUPFAM" id="SSF55144">
    <property type="entry name" value="LigT-like"/>
    <property type="match status" value="1"/>
</dbReference>
<feature type="compositionally biased region" description="Gly residues" evidence="1">
    <location>
        <begin position="620"/>
        <end position="664"/>
    </location>
</feature>
<evidence type="ECO:0000313" key="3">
    <source>
        <dbReference type="Proteomes" id="UP000247498"/>
    </source>
</evidence>
<comment type="caution">
    <text evidence="2">The sequence shown here is derived from an EMBL/GenBank/DDBJ whole genome shotgun (WGS) entry which is preliminary data.</text>
</comment>
<sequence length="664" mass="65665">MLVPGKKLSTASSGSGSVATTRRAAQAAPSTAARRTARPALLAERWRRGAAQPRSLLLAATAAQRRGVSMAAAADAAAAAAAAAVAGAAAEPRRGPAKAHTSAVCVVPPASLGGPIQHIRCFNDKSFVRRALWPPHINLLYPFLTDEGGTFEAAAARAAEALGGVEPFEASVRLESFGRFDHGRSSTLWLCPSEPGGPAAARTQCGHPGVARAQSALQSAFPDCDDLSNDPGRGITQFSPHLSVGQWRDAAAAEAAARELAASWPAGGLSFTVDNVFLLSRAGHREPFALRWAVPLGGRGAPRRVDAPYVATVPSRAPWPPPAAADIDGGGSSSNSSGGVGGSGGGGSGGGSEGAGELDLGICGEAARDDGVWTFAYGANLSAEKLASRGVAPLRSAPALLPGHALLFDHRGGFGNVVPLDDPALTAAAAAAAAAAATAAAVRAAAATGAAEGPERAAAAAAAAGEKGATAAAAAAAAPGAAAAAAAAAEPSPAGSPLPPADVHGVLHLLRPADYGALTNAEHEYWPLEVEALPYPTAGAAPAPVRAVAFASPPSRRIAPRLPPPRRYLDLIRGGAEDWGLEASYRAWLDSLPCTEERGAAYYAPAAGGSPLAAWPKVRTGGGGGGGGGGGRRRGGGGGGGGGRGGRGGSRSGGRGSGGRRSGE</sequence>